<evidence type="ECO:0000259" key="1">
    <source>
        <dbReference type="PROSITE" id="PS50022"/>
    </source>
</evidence>
<protein>
    <submittedName>
        <fullName evidence="2">Discoidin domain-containing protein</fullName>
    </submittedName>
</protein>
<dbReference type="SUPFAM" id="SSF49785">
    <property type="entry name" value="Galactose-binding domain-like"/>
    <property type="match status" value="2"/>
</dbReference>
<dbReference type="RefSeq" id="WP_206101199.1">
    <property type="nucleotide sequence ID" value="NZ_CP070969.1"/>
</dbReference>
<proteinExistence type="predicted"/>
<dbReference type="Pfam" id="PF00754">
    <property type="entry name" value="F5_F8_type_C"/>
    <property type="match status" value="2"/>
</dbReference>
<dbReference type="Gene3D" id="2.60.120.260">
    <property type="entry name" value="Galactose-binding domain-like"/>
    <property type="match status" value="2"/>
</dbReference>
<dbReference type="InterPro" id="IPR000421">
    <property type="entry name" value="FA58C"/>
</dbReference>
<sequence length="389" mass="42597">MAINYSSVVPLMTANNTPSTHIASSSTFLSGSEPYRAFDGADFYFAFSANTLTGWIKIKLDKGRIVSKYTLQSKNGSGYNTQSPKSWSLEGSNDDVSYTTLDTQLNISSWTQNESKSFSISNTNSYQYYRISITSNNGDTGYTVIKELGLFEVQYSNKFLISSGDGINVSISGGGYTDNIIPVMTADDTAKADTNATIYNNNHTSYGAWKAFDGLGSGTIWSTSNAFWLRYKFAEPKKIGKYSILTHVDPIPTAWTFEGSNDGNSWTVLDTRSGNVKGANSTDFKTFTISNPQKFSQYRINVTSTNGSGALLPELQMFEVIEPYLKALPSQSEGFFLSHGMDKSISIDLSKPITKVVNVRTDSTAVGSGKVFRHIIDTSKIPIKKATIT</sequence>
<dbReference type="InterPro" id="IPR008979">
    <property type="entry name" value="Galactose-bd-like_sf"/>
</dbReference>
<accession>A0ABX7L6Z4</accession>
<keyword evidence="3" id="KW-1185">Reference proteome</keyword>
<feature type="domain" description="F5/8 type C" evidence="1">
    <location>
        <begin position="169"/>
        <end position="320"/>
    </location>
</feature>
<dbReference type="PROSITE" id="PS50022">
    <property type="entry name" value="FA58C_3"/>
    <property type="match status" value="1"/>
</dbReference>
<evidence type="ECO:0000313" key="3">
    <source>
        <dbReference type="Proteomes" id="UP000663452"/>
    </source>
</evidence>
<reference evidence="2 3" key="1">
    <citation type="submission" date="2021-02" db="EMBL/GenBank/DDBJ databases">
        <title>Paenibacillus tianjinensis sp. nov.</title>
        <authorList>
            <person name="Liu H."/>
        </authorList>
    </citation>
    <scope>NUCLEOTIDE SEQUENCE [LARGE SCALE GENOMIC DNA]</scope>
    <source>
        <strain evidence="2 3">TB2019</strain>
    </source>
</reference>
<dbReference type="EMBL" id="CP070969">
    <property type="protein sequence ID" value="QSF43566.1"/>
    <property type="molecule type" value="Genomic_DNA"/>
</dbReference>
<dbReference type="Proteomes" id="UP000663452">
    <property type="component" value="Chromosome"/>
</dbReference>
<organism evidence="2 3">
    <name type="scientific">Paenibacillus tianjinensis</name>
    <dbReference type="NCBI Taxonomy" id="2810347"/>
    <lineage>
        <taxon>Bacteria</taxon>
        <taxon>Bacillati</taxon>
        <taxon>Bacillota</taxon>
        <taxon>Bacilli</taxon>
        <taxon>Bacillales</taxon>
        <taxon>Paenibacillaceae</taxon>
        <taxon>Paenibacillus</taxon>
    </lineage>
</organism>
<gene>
    <name evidence="2" type="ORF">JRJ22_20100</name>
</gene>
<name>A0ABX7L6Z4_9BACL</name>
<evidence type="ECO:0000313" key="2">
    <source>
        <dbReference type="EMBL" id="QSF43566.1"/>
    </source>
</evidence>